<feature type="transmembrane region" description="Helical" evidence="1">
    <location>
        <begin position="6"/>
        <end position="25"/>
    </location>
</feature>
<sequence>MNRSVTVVTLVAAASMLGIGIWCRIDPAGFAEWANWPEHEHFLHDAGVFQIGIGLMMIAALAWRDVVSVVLGGFVVTNSLHAANHAVDEGGGHASDTWLLLLFSAIAAVGFVIRLRELRTRKTSATISR</sequence>
<protein>
    <submittedName>
        <fullName evidence="2">Uncharacterized protein</fullName>
    </submittedName>
</protein>
<feature type="transmembrane region" description="Helical" evidence="1">
    <location>
        <begin position="97"/>
        <end position="115"/>
    </location>
</feature>
<feature type="transmembrane region" description="Helical" evidence="1">
    <location>
        <begin position="46"/>
        <end position="63"/>
    </location>
</feature>
<reference evidence="2 3" key="1">
    <citation type="submission" date="2020-10" db="EMBL/GenBank/DDBJ databases">
        <title>Identification of Nocardia species via Next-generation sequencing and recognition of intraspecies genetic diversity.</title>
        <authorList>
            <person name="Li P."/>
            <person name="Li P."/>
            <person name="Lu B."/>
        </authorList>
    </citation>
    <scope>NUCLEOTIDE SEQUENCE [LARGE SCALE GENOMIC DNA]</scope>
    <source>
        <strain evidence="2 3">N-11</strain>
    </source>
</reference>
<dbReference type="RefSeq" id="WP_195035268.1">
    <property type="nucleotide sequence ID" value="NZ_JADLRE010000021.1"/>
</dbReference>
<keyword evidence="1" id="KW-0472">Membrane</keyword>
<dbReference type="EMBL" id="JADLRE010000021">
    <property type="protein sequence ID" value="MBF6228367.1"/>
    <property type="molecule type" value="Genomic_DNA"/>
</dbReference>
<proteinExistence type="predicted"/>
<gene>
    <name evidence="2" type="ORF">IU470_25060</name>
</gene>
<evidence type="ECO:0000313" key="2">
    <source>
        <dbReference type="EMBL" id="MBF6228367.1"/>
    </source>
</evidence>
<evidence type="ECO:0000256" key="1">
    <source>
        <dbReference type="SAM" id="Phobius"/>
    </source>
</evidence>
<keyword evidence="1" id="KW-1133">Transmembrane helix</keyword>
<dbReference type="Proteomes" id="UP000807309">
    <property type="component" value="Unassembled WGS sequence"/>
</dbReference>
<name>A0ABS0CDE0_9NOCA</name>
<accession>A0ABS0CDE0</accession>
<evidence type="ECO:0000313" key="3">
    <source>
        <dbReference type="Proteomes" id="UP000807309"/>
    </source>
</evidence>
<keyword evidence="3" id="KW-1185">Reference proteome</keyword>
<comment type="caution">
    <text evidence="2">The sequence shown here is derived from an EMBL/GenBank/DDBJ whole genome shotgun (WGS) entry which is preliminary data.</text>
</comment>
<organism evidence="2 3">
    <name type="scientific">Nocardia abscessus</name>
    <dbReference type="NCBI Taxonomy" id="120957"/>
    <lineage>
        <taxon>Bacteria</taxon>
        <taxon>Bacillati</taxon>
        <taxon>Actinomycetota</taxon>
        <taxon>Actinomycetes</taxon>
        <taxon>Mycobacteriales</taxon>
        <taxon>Nocardiaceae</taxon>
        <taxon>Nocardia</taxon>
    </lineage>
</organism>
<keyword evidence="1" id="KW-0812">Transmembrane</keyword>